<protein>
    <submittedName>
        <fullName evidence="2">Uncharacterized protein</fullName>
    </submittedName>
</protein>
<evidence type="ECO:0000313" key="2">
    <source>
        <dbReference type="EMBL" id="QPH00904.1"/>
    </source>
</evidence>
<dbReference type="Proteomes" id="UP000594364">
    <property type="component" value="Chromosome 3"/>
</dbReference>
<dbReference type="EMBL" id="CP031387">
    <property type="protein sequence ID" value="QPH00904.1"/>
    <property type="molecule type" value="Genomic_DNA"/>
</dbReference>
<feature type="signal peptide" evidence="1">
    <location>
        <begin position="1"/>
        <end position="18"/>
    </location>
</feature>
<sequence>MRLIALVGLALTCSLCLASPLVNRDENNVSAAEVKADVEEAIRKAINGEFPANLFRTEEEQDC</sequence>
<evidence type="ECO:0000256" key="1">
    <source>
        <dbReference type="SAM" id="SignalP"/>
    </source>
</evidence>
<keyword evidence="3" id="KW-1185">Reference proteome</keyword>
<evidence type="ECO:0000313" key="3">
    <source>
        <dbReference type="Proteomes" id="UP000594364"/>
    </source>
</evidence>
<feature type="chain" id="PRO_5034732623" evidence="1">
    <location>
        <begin position="19"/>
        <end position="63"/>
    </location>
</feature>
<dbReference type="AlphaFoldDB" id="A0A7S9KSJ6"/>
<keyword evidence="1" id="KW-0732">Signal</keyword>
<reference evidence="2 3" key="1">
    <citation type="journal article" date="2018" name="PLoS Genet.">
        <title>Repeat elements organise 3D genome structure and mediate transcription in the filamentous fungus Epichloe festucae.</title>
        <authorList>
            <person name="Winter D.J."/>
            <person name="Ganley A.R.D."/>
            <person name="Young C.A."/>
            <person name="Liachko I."/>
            <person name="Schardl C.L."/>
            <person name="Dupont P.Y."/>
            <person name="Berry D."/>
            <person name="Ram A."/>
            <person name="Scott B."/>
            <person name="Cox M.P."/>
        </authorList>
    </citation>
    <scope>NUCLEOTIDE SEQUENCE [LARGE SCALE GENOMIC DNA]</scope>
    <source>
        <strain evidence="2 3">Fl1</strain>
    </source>
</reference>
<accession>A0A7S9KSJ6</accession>
<organism evidence="2 3">
    <name type="scientific">Epichloe festucae (strain Fl1)</name>
    <dbReference type="NCBI Taxonomy" id="877507"/>
    <lineage>
        <taxon>Eukaryota</taxon>
        <taxon>Fungi</taxon>
        <taxon>Dikarya</taxon>
        <taxon>Ascomycota</taxon>
        <taxon>Pezizomycotina</taxon>
        <taxon>Sordariomycetes</taxon>
        <taxon>Hypocreomycetidae</taxon>
        <taxon>Hypocreales</taxon>
        <taxon>Clavicipitaceae</taxon>
        <taxon>Epichloe</taxon>
    </lineage>
</organism>
<proteinExistence type="predicted"/>
<gene>
    <name evidence="2" type="ORF">C2857_005005</name>
</gene>
<name>A0A7S9KSJ6_EPIFF</name>